<evidence type="ECO:0000256" key="1">
    <source>
        <dbReference type="ARBA" id="ARBA00024029"/>
    </source>
</evidence>
<sequence length="89" mass="9031">MLHLAPGDVTMDAAAAGDTRPIAEIMPALISDGVRSVAPNGVLGNPVGASAREGRDLIDALVAATVRRIVAAAPDRRGRLTDPSPAARP</sequence>
<protein>
    <submittedName>
        <fullName evidence="2">Uncharacterized protein</fullName>
    </submittedName>
</protein>
<dbReference type="AlphaFoldDB" id="A0AAT9HHM5"/>
<comment type="similarity">
    <text evidence="1">Belongs to the creatininase superfamily.</text>
</comment>
<name>A0AAT9HHM5_9ACTN</name>
<dbReference type="Gene3D" id="3.40.50.10310">
    <property type="entry name" value="Creatininase"/>
    <property type="match status" value="1"/>
</dbReference>
<evidence type="ECO:0000313" key="2">
    <source>
        <dbReference type="EMBL" id="BFO16914.1"/>
    </source>
</evidence>
<dbReference type="InterPro" id="IPR024087">
    <property type="entry name" value="Creatininase-like_sf"/>
</dbReference>
<dbReference type="InterPro" id="IPR003785">
    <property type="entry name" value="Creatininase/forma_Hydrolase"/>
</dbReference>
<reference evidence="2" key="1">
    <citation type="submission" date="2024-06" db="EMBL/GenBank/DDBJ databases">
        <authorList>
            <consortium name="consrtm"/>
            <person name="Uemura M."/>
            <person name="Terahara T."/>
        </authorList>
    </citation>
    <scope>NUCLEOTIDE SEQUENCE</scope>
    <source>
        <strain evidence="2">KM77-8</strain>
    </source>
</reference>
<gene>
    <name evidence="2" type="ORF">SHKM778_33020</name>
</gene>
<dbReference type="EMBL" id="AP035768">
    <property type="protein sequence ID" value="BFO16914.1"/>
    <property type="molecule type" value="Genomic_DNA"/>
</dbReference>
<dbReference type="SUPFAM" id="SSF102215">
    <property type="entry name" value="Creatininase"/>
    <property type="match status" value="1"/>
</dbReference>
<reference evidence="2" key="2">
    <citation type="submission" date="2024-07" db="EMBL/GenBank/DDBJ databases">
        <title>Streptomyces haneummycinica sp. nov., a new antibiotic-producing actinobacterium isolated from marine sediment.</title>
        <authorList>
            <person name="Uemura M."/>
            <person name="Hamada M."/>
            <person name="Hirano S."/>
            <person name="Kobayashi K."/>
            <person name="Ohshiro T."/>
            <person name="Kobayashi T."/>
            <person name="Terahara T."/>
        </authorList>
    </citation>
    <scope>NUCLEOTIDE SEQUENCE</scope>
    <source>
        <strain evidence="2">KM77-8</strain>
    </source>
</reference>
<accession>A0AAT9HHM5</accession>
<proteinExistence type="inferred from homology"/>
<organism evidence="2">
    <name type="scientific">Streptomyces haneummycinicus</name>
    <dbReference type="NCBI Taxonomy" id="3074435"/>
    <lineage>
        <taxon>Bacteria</taxon>
        <taxon>Bacillati</taxon>
        <taxon>Actinomycetota</taxon>
        <taxon>Actinomycetes</taxon>
        <taxon>Kitasatosporales</taxon>
        <taxon>Streptomycetaceae</taxon>
        <taxon>Streptomyces</taxon>
    </lineage>
</organism>
<dbReference type="Pfam" id="PF02633">
    <property type="entry name" value="Creatininase"/>
    <property type="match status" value="1"/>
</dbReference>